<name>A0A521CQ64_9RHOB</name>
<sequence>MDRRWVNRVTEHIRRFIASQRFGVVKRSVAKQQDLQISQDWDDAAEIWDPSEFDPEKENRERRLRPSDYEWDTTGELPWRGHNHRFKGG</sequence>
<organism evidence="1 2">
    <name type="scientific">Ruegeria faecimaris</name>
    <dbReference type="NCBI Taxonomy" id="686389"/>
    <lineage>
        <taxon>Bacteria</taxon>
        <taxon>Pseudomonadati</taxon>
        <taxon>Pseudomonadota</taxon>
        <taxon>Alphaproteobacteria</taxon>
        <taxon>Rhodobacterales</taxon>
        <taxon>Roseobacteraceae</taxon>
        <taxon>Ruegeria</taxon>
    </lineage>
</organism>
<protein>
    <submittedName>
        <fullName evidence="1">Uncharacterized protein</fullName>
    </submittedName>
</protein>
<accession>A0A521CQ64</accession>
<proteinExistence type="predicted"/>
<evidence type="ECO:0000313" key="1">
    <source>
        <dbReference type="EMBL" id="SMO61587.1"/>
    </source>
</evidence>
<dbReference type="RefSeq" id="WP_142636265.1">
    <property type="nucleotide sequence ID" value="NZ_FXTE01000003.1"/>
</dbReference>
<dbReference type="AlphaFoldDB" id="A0A521CQ64"/>
<dbReference type="Proteomes" id="UP000319555">
    <property type="component" value="Unassembled WGS sequence"/>
</dbReference>
<reference evidence="1 2" key="1">
    <citation type="submission" date="2017-05" db="EMBL/GenBank/DDBJ databases">
        <authorList>
            <person name="Varghese N."/>
            <person name="Submissions S."/>
        </authorList>
    </citation>
    <scope>NUCLEOTIDE SEQUENCE [LARGE SCALE GENOMIC DNA]</scope>
    <source>
        <strain evidence="1 2">DSM 28009</strain>
    </source>
</reference>
<keyword evidence="2" id="KW-1185">Reference proteome</keyword>
<evidence type="ECO:0000313" key="2">
    <source>
        <dbReference type="Proteomes" id="UP000319555"/>
    </source>
</evidence>
<gene>
    <name evidence="1" type="ORF">SAMN06265380_103153</name>
</gene>
<dbReference type="EMBL" id="FXTE01000003">
    <property type="protein sequence ID" value="SMO61587.1"/>
    <property type="molecule type" value="Genomic_DNA"/>
</dbReference>